<keyword evidence="5" id="KW-1185">Reference proteome</keyword>
<feature type="compositionally biased region" description="Low complexity" evidence="2">
    <location>
        <begin position="225"/>
        <end position="238"/>
    </location>
</feature>
<feature type="domain" description="Teneurin-like YD-shell" evidence="3">
    <location>
        <begin position="6"/>
        <end position="147"/>
    </location>
</feature>
<organism evidence="4 5">
    <name type="scientific">Ruminiclostridium hungatei</name>
    <name type="common">Clostridium hungatei</name>
    <dbReference type="NCBI Taxonomy" id="48256"/>
    <lineage>
        <taxon>Bacteria</taxon>
        <taxon>Bacillati</taxon>
        <taxon>Bacillota</taxon>
        <taxon>Clostridia</taxon>
        <taxon>Eubacteriales</taxon>
        <taxon>Oscillospiraceae</taxon>
        <taxon>Ruminiclostridium</taxon>
    </lineage>
</organism>
<dbReference type="Proteomes" id="UP000191554">
    <property type="component" value="Unassembled WGS sequence"/>
</dbReference>
<dbReference type="AlphaFoldDB" id="A0A1V4SKG2"/>
<reference evidence="4 5" key="1">
    <citation type="submission" date="2017-03" db="EMBL/GenBank/DDBJ databases">
        <title>Genome sequence of Clostridium hungatei DSM 14427.</title>
        <authorList>
            <person name="Poehlein A."/>
            <person name="Daniel R."/>
        </authorList>
    </citation>
    <scope>NUCLEOTIDE SEQUENCE [LARGE SCALE GENOMIC DNA]</scope>
    <source>
        <strain evidence="4 5">DSM 14427</strain>
    </source>
</reference>
<dbReference type="RefSeq" id="WP_080064452.1">
    <property type="nucleotide sequence ID" value="NZ_MZGX01000012.1"/>
</dbReference>
<name>A0A1V4SKG2_RUMHU</name>
<comment type="caution">
    <text evidence="4">The sequence shown here is derived from an EMBL/GenBank/DDBJ whole genome shotgun (WGS) entry which is preliminary data.</text>
</comment>
<keyword evidence="1" id="KW-0677">Repeat</keyword>
<keyword evidence="4" id="KW-0378">Hydrolase</keyword>
<dbReference type="STRING" id="48256.CLHUN_20110"/>
<dbReference type="Gene3D" id="2.180.10.10">
    <property type="entry name" value="RHS repeat-associated core"/>
    <property type="match status" value="1"/>
</dbReference>
<dbReference type="GO" id="GO:0016787">
    <property type="term" value="F:hydrolase activity"/>
    <property type="evidence" value="ECO:0007669"/>
    <property type="project" value="UniProtKB-KW"/>
</dbReference>
<dbReference type="EMBL" id="MZGX01000012">
    <property type="protein sequence ID" value="OPX43986.1"/>
    <property type="molecule type" value="Genomic_DNA"/>
</dbReference>
<dbReference type="NCBIfam" id="TIGR01643">
    <property type="entry name" value="YD_repeat_2x"/>
    <property type="match status" value="2"/>
</dbReference>
<evidence type="ECO:0000313" key="4">
    <source>
        <dbReference type="EMBL" id="OPX43986.1"/>
    </source>
</evidence>
<accession>A0A1V4SKG2</accession>
<dbReference type="InterPro" id="IPR056823">
    <property type="entry name" value="TEN-like_YD-shell"/>
</dbReference>
<dbReference type="OrthoDB" id="9815752at2"/>
<evidence type="ECO:0000259" key="3">
    <source>
        <dbReference type="Pfam" id="PF25023"/>
    </source>
</evidence>
<dbReference type="PANTHER" id="PTHR32305:SF15">
    <property type="entry name" value="PROTEIN RHSA-RELATED"/>
    <property type="match status" value="1"/>
</dbReference>
<feature type="region of interest" description="Disordered" evidence="2">
    <location>
        <begin position="225"/>
        <end position="245"/>
    </location>
</feature>
<dbReference type="Pfam" id="PF25023">
    <property type="entry name" value="TEN_YD-shell"/>
    <property type="match status" value="1"/>
</dbReference>
<dbReference type="InterPro" id="IPR006530">
    <property type="entry name" value="YD"/>
</dbReference>
<proteinExistence type="predicted"/>
<gene>
    <name evidence="4" type="primary">wapA_7</name>
    <name evidence="4" type="ORF">CLHUN_20110</name>
</gene>
<dbReference type="InterPro" id="IPR050708">
    <property type="entry name" value="T6SS_VgrG/RHS"/>
</dbReference>
<protein>
    <submittedName>
        <fullName evidence="4">tRNA nuclease WapA</fullName>
        <ecNumber evidence="4">3.1.-.-</ecNumber>
    </submittedName>
</protein>
<evidence type="ECO:0000256" key="2">
    <source>
        <dbReference type="SAM" id="MobiDB-lite"/>
    </source>
</evidence>
<dbReference type="EC" id="3.1.-.-" evidence="4"/>
<sequence>MVKEYGYDANNNRKTFTVTKNGAANINTSYVYDKMNRLEQVYENSELAAVYSYDENGNRKSLAYTNGNATTYDYNLSNKLTSLVNRDGMTEISGYAYTYHLDGNQASKTDNTGKVTAYQYDGLGRLTNEAPTGEPEITYTYDDSNNRKTMTVDGVSSTAYAYDGNNRLTEETKNAGQSSETTHYSYDNNGNTICKYTETISPAMQGQTTEVDISAIGTVEEITSAGTDSTETASADAALPETTTGQVLSLEDQTADTGESNSNTTL</sequence>
<dbReference type="PANTHER" id="PTHR32305">
    <property type="match status" value="1"/>
</dbReference>
<evidence type="ECO:0000256" key="1">
    <source>
        <dbReference type="ARBA" id="ARBA00022737"/>
    </source>
</evidence>
<evidence type="ECO:0000313" key="5">
    <source>
        <dbReference type="Proteomes" id="UP000191554"/>
    </source>
</evidence>